<sequence>MTITLLVLAFILLALLISEWNSEIQHDLGVEYEDHSIGEIRSINRNNWNANTWRISLIIAIIAGILISIALRIGNFFDLLMIILIVFIVTYFLTAWLSSHWHKNSHENIDRVLITM</sequence>
<evidence type="ECO:0000256" key="1">
    <source>
        <dbReference type="SAM" id="Phobius"/>
    </source>
</evidence>
<gene>
    <name evidence="2" type="ORF">LCPAC404_02030</name>
</gene>
<accession>A0A481ZEW3</accession>
<feature type="transmembrane region" description="Helical" evidence="1">
    <location>
        <begin position="53"/>
        <end position="71"/>
    </location>
</feature>
<organism evidence="2">
    <name type="scientific">Pithovirus LCPAC404</name>
    <dbReference type="NCBI Taxonomy" id="2506597"/>
    <lineage>
        <taxon>Viruses</taxon>
        <taxon>Pithoviruses</taxon>
    </lineage>
</organism>
<keyword evidence="1" id="KW-0472">Membrane</keyword>
<proteinExistence type="predicted"/>
<reference evidence="2" key="1">
    <citation type="journal article" date="2019" name="MBio">
        <title>Virus Genomes from Deep Sea Sediments Expand the Ocean Megavirome and Support Independent Origins of Viral Gigantism.</title>
        <authorList>
            <person name="Backstrom D."/>
            <person name="Yutin N."/>
            <person name="Jorgensen S.L."/>
            <person name="Dharamshi J."/>
            <person name="Homa F."/>
            <person name="Zaremba-Niedwiedzka K."/>
            <person name="Spang A."/>
            <person name="Wolf Y.I."/>
            <person name="Koonin E.V."/>
            <person name="Ettema T.J."/>
        </authorList>
    </citation>
    <scope>NUCLEOTIDE SEQUENCE</scope>
</reference>
<feature type="transmembrane region" description="Helical" evidence="1">
    <location>
        <begin position="76"/>
        <end position="97"/>
    </location>
</feature>
<evidence type="ECO:0000313" key="2">
    <source>
        <dbReference type="EMBL" id="QBK93499.1"/>
    </source>
</evidence>
<keyword evidence="1" id="KW-1133">Transmembrane helix</keyword>
<dbReference type="EMBL" id="MK500597">
    <property type="protein sequence ID" value="QBK93499.1"/>
    <property type="molecule type" value="Genomic_DNA"/>
</dbReference>
<protein>
    <submittedName>
        <fullName evidence="2">3 transmembrane helices protein</fullName>
    </submittedName>
</protein>
<keyword evidence="1 2" id="KW-0812">Transmembrane</keyword>
<name>A0A481ZEW3_9VIRU</name>